<dbReference type="SUPFAM" id="SSF47473">
    <property type="entry name" value="EF-hand"/>
    <property type="match status" value="1"/>
</dbReference>
<evidence type="ECO:0000256" key="1">
    <source>
        <dbReference type="ARBA" id="ARBA00001961"/>
    </source>
</evidence>
<evidence type="ECO:0000256" key="3">
    <source>
        <dbReference type="ARBA" id="ARBA00022837"/>
    </source>
</evidence>
<gene>
    <name evidence="11" type="primary">P4HTM_14</name>
    <name evidence="11" type="ORF">OS493_015517</name>
</gene>
<dbReference type="PANTHER" id="PTHR10869:SF246">
    <property type="entry name" value="TRANSMEMBRANE PROLYL 4-HYDROXYLASE"/>
    <property type="match status" value="1"/>
</dbReference>
<reference evidence="11" key="1">
    <citation type="submission" date="2023-01" db="EMBL/GenBank/DDBJ databases">
        <title>Genome assembly of the deep-sea coral Lophelia pertusa.</title>
        <authorList>
            <person name="Herrera S."/>
            <person name="Cordes E."/>
        </authorList>
    </citation>
    <scope>NUCLEOTIDE SEQUENCE</scope>
    <source>
        <strain evidence="11">USNM1676648</strain>
        <tissue evidence="11">Polyp</tissue>
    </source>
</reference>
<dbReference type="InterPro" id="IPR044862">
    <property type="entry name" value="Pro_4_hyd_alph_FE2OG_OXY"/>
</dbReference>
<dbReference type="GO" id="GO:0031418">
    <property type="term" value="F:L-ascorbic acid binding"/>
    <property type="evidence" value="ECO:0007669"/>
    <property type="project" value="UniProtKB-KW"/>
</dbReference>
<dbReference type="GO" id="GO:0004656">
    <property type="term" value="F:procollagen-proline 4-dioxygenase activity"/>
    <property type="evidence" value="ECO:0007669"/>
    <property type="project" value="TreeGrafter"/>
</dbReference>
<dbReference type="AlphaFoldDB" id="A0A9W9YNX0"/>
<keyword evidence="6" id="KW-0560">Oxidoreductase</keyword>
<name>A0A9W9YNX0_9CNID</name>
<feature type="chain" id="PRO_5040750394" evidence="8">
    <location>
        <begin position="32"/>
        <end position="439"/>
    </location>
</feature>
<evidence type="ECO:0000259" key="10">
    <source>
        <dbReference type="PROSITE" id="PS51471"/>
    </source>
</evidence>
<evidence type="ECO:0000256" key="6">
    <source>
        <dbReference type="ARBA" id="ARBA00023002"/>
    </source>
</evidence>
<feature type="domain" description="EF-hand" evidence="9">
    <location>
        <begin position="159"/>
        <end position="181"/>
    </location>
</feature>
<dbReference type="Proteomes" id="UP001163046">
    <property type="component" value="Unassembled WGS sequence"/>
</dbReference>
<dbReference type="OrthoDB" id="420380at2759"/>
<dbReference type="EMBL" id="MU827309">
    <property type="protein sequence ID" value="KAJ7360417.1"/>
    <property type="molecule type" value="Genomic_DNA"/>
</dbReference>
<dbReference type="InterPro" id="IPR005123">
    <property type="entry name" value="Oxoglu/Fe-dep_dioxygenase_dom"/>
</dbReference>
<protein>
    <submittedName>
        <fullName evidence="11">Prolyl 4-hydroxylase</fullName>
    </submittedName>
</protein>
<keyword evidence="8" id="KW-0732">Signal</keyword>
<evidence type="ECO:0000313" key="12">
    <source>
        <dbReference type="Proteomes" id="UP001163046"/>
    </source>
</evidence>
<keyword evidence="4" id="KW-0847">Vitamin C</keyword>
<dbReference type="PROSITE" id="PS50222">
    <property type="entry name" value="EF_HAND_2"/>
    <property type="match status" value="1"/>
</dbReference>
<dbReference type="Gene3D" id="2.60.120.620">
    <property type="entry name" value="q2cbj1_9rhob like domain"/>
    <property type="match status" value="1"/>
</dbReference>
<dbReference type="InterPro" id="IPR011992">
    <property type="entry name" value="EF-hand-dom_pair"/>
</dbReference>
<keyword evidence="2" id="KW-0479">Metal-binding</keyword>
<keyword evidence="3" id="KW-0106">Calcium</keyword>
<dbReference type="InterPro" id="IPR002048">
    <property type="entry name" value="EF_hand_dom"/>
</dbReference>
<comment type="cofactor">
    <cofactor evidence="1">
        <name>L-ascorbate</name>
        <dbReference type="ChEBI" id="CHEBI:38290"/>
    </cofactor>
</comment>
<dbReference type="InterPro" id="IPR018247">
    <property type="entry name" value="EF_Hand_1_Ca_BS"/>
</dbReference>
<dbReference type="PROSITE" id="PS00018">
    <property type="entry name" value="EF_HAND_1"/>
    <property type="match status" value="1"/>
</dbReference>
<dbReference type="PANTHER" id="PTHR10869">
    <property type="entry name" value="PROLYL 4-HYDROXYLASE ALPHA SUBUNIT"/>
    <property type="match status" value="1"/>
</dbReference>
<proteinExistence type="predicted"/>
<comment type="caution">
    <text evidence="11">The sequence shown here is derived from an EMBL/GenBank/DDBJ whole genome shotgun (WGS) entry which is preliminary data.</text>
</comment>
<evidence type="ECO:0000259" key="9">
    <source>
        <dbReference type="PROSITE" id="PS50222"/>
    </source>
</evidence>
<evidence type="ECO:0000256" key="8">
    <source>
        <dbReference type="SAM" id="SignalP"/>
    </source>
</evidence>
<organism evidence="11 12">
    <name type="scientific">Desmophyllum pertusum</name>
    <dbReference type="NCBI Taxonomy" id="174260"/>
    <lineage>
        <taxon>Eukaryota</taxon>
        <taxon>Metazoa</taxon>
        <taxon>Cnidaria</taxon>
        <taxon>Anthozoa</taxon>
        <taxon>Hexacorallia</taxon>
        <taxon>Scleractinia</taxon>
        <taxon>Caryophylliina</taxon>
        <taxon>Caryophylliidae</taxon>
        <taxon>Desmophyllum</taxon>
    </lineage>
</organism>
<keyword evidence="7" id="KW-0408">Iron</keyword>
<evidence type="ECO:0000256" key="2">
    <source>
        <dbReference type="ARBA" id="ARBA00022723"/>
    </source>
</evidence>
<dbReference type="Pfam" id="PF13640">
    <property type="entry name" value="2OG-FeII_Oxy_3"/>
    <property type="match status" value="1"/>
</dbReference>
<accession>A0A9W9YNX0</accession>
<dbReference type="PROSITE" id="PS51471">
    <property type="entry name" value="FE2OG_OXY"/>
    <property type="match status" value="1"/>
</dbReference>
<evidence type="ECO:0000256" key="5">
    <source>
        <dbReference type="ARBA" id="ARBA00022964"/>
    </source>
</evidence>
<dbReference type="GO" id="GO:0005506">
    <property type="term" value="F:iron ion binding"/>
    <property type="evidence" value="ECO:0007669"/>
    <property type="project" value="InterPro"/>
</dbReference>
<keyword evidence="12" id="KW-1185">Reference proteome</keyword>
<evidence type="ECO:0000256" key="4">
    <source>
        <dbReference type="ARBA" id="ARBA00022896"/>
    </source>
</evidence>
<feature type="domain" description="Fe2OG dioxygenase" evidence="10">
    <location>
        <begin position="272"/>
        <end position="423"/>
    </location>
</feature>
<evidence type="ECO:0000313" key="11">
    <source>
        <dbReference type="EMBL" id="KAJ7360417.1"/>
    </source>
</evidence>
<feature type="signal peptide" evidence="8">
    <location>
        <begin position="1"/>
        <end position="31"/>
    </location>
</feature>
<dbReference type="SMART" id="SM00702">
    <property type="entry name" value="P4Hc"/>
    <property type="match status" value="1"/>
</dbReference>
<dbReference type="GO" id="GO:0005783">
    <property type="term" value="C:endoplasmic reticulum"/>
    <property type="evidence" value="ECO:0007669"/>
    <property type="project" value="TreeGrafter"/>
</dbReference>
<evidence type="ECO:0000256" key="7">
    <source>
        <dbReference type="ARBA" id="ARBA00023004"/>
    </source>
</evidence>
<keyword evidence="5" id="KW-0223">Dioxygenase</keyword>
<dbReference type="InterPro" id="IPR006620">
    <property type="entry name" value="Pro_4_hyd_alph"/>
</dbReference>
<dbReference type="InterPro" id="IPR045054">
    <property type="entry name" value="P4HA-like"/>
</dbReference>
<sequence length="439" mass="50440">MNKQVLQLCFSGKRPLRILLFLFGILTISLTQPEGGNAQKRLDKSCENGVCYREEDQGPCIPNNDEPRLYRWEPIEKGHVRELELETGRTFKMITLASKPPLFELPDFLSESESNHIISLAEKVGLRGSDVHLDEELEKRKDFTRGKASGSAGHFYNWDKNEDGVITRDEIIDFAEGFKFLYLSPTEVDDMISKLNIEEFDDDQVTKKEFANLPTAAMDGYMNDIKERHPAHRERFSNQAWLLQGKRADHVLQILRKRLTKLLRLSDRTIRGGEPLQVVKYNKDGHYNAHYDSQYVANQSHVKCCHLELALLPNCRVCRYATILYYLNDVADGGETAFPVVDNATFDKQTYIQTMQGDKFNLVQYCHDGNMVVTPKRGKAVMWYNHFVDEQTGWLGEMDEYSLHGGCGLWSGVKWIANNWITSTDSPWAHFKSDHDTDS</sequence>
<dbReference type="GO" id="GO:0005509">
    <property type="term" value="F:calcium ion binding"/>
    <property type="evidence" value="ECO:0007669"/>
    <property type="project" value="InterPro"/>
</dbReference>